<sequence>MCLCDFKTGHVWIKSDEIQTILNPLAIINTFKFPWSAGAIFNSFNETEKILNSITSLKTHENKHTNNSSSFRAFVLNFEMIFLTSIFSSTFY</sequence>
<comment type="caution">
    <text evidence="1">The sequence shown here is derived from an EMBL/GenBank/DDBJ whole genome shotgun (WGS) entry which is preliminary data.</text>
</comment>
<reference evidence="2" key="1">
    <citation type="journal article" date="2022" name="Mol. Ecol. Resour.">
        <title>The genomes of chicory, endive, great burdock and yacon provide insights into Asteraceae palaeo-polyploidization history and plant inulin production.</title>
        <authorList>
            <person name="Fan W."/>
            <person name="Wang S."/>
            <person name="Wang H."/>
            <person name="Wang A."/>
            <person name="Jiang F."/>
            <person name="Liu H."/>
            <person name="Zhao H."/>
            <person name="Xu D."/>
            <person name="Zhang Y."/>
        </authorList>
    </citation>
    <scope>NUCLEOTIDE SEQUENCE [LARGE SCALE GENOMIC DNA]</scope>
    <source>
        <strain evidence="2">cv. Punajuju</strain>
    </source>
</reference>
<name>A0ACB9E2Q0_CICIN</name>
<gene>
    <name evidence="1" type="ORF">L2E82_25255</name>
</gene>
<evidence type="ECO:0000313" key="1">
    <source>
        <dbReference type="EMBL" id="KAI3753209.1"/>
    </source>
</evidence>
<evidence type="ECO:0000313" key="2">
    <source>
        <dbReference type="Proteomes" id="UP001055811"/>
    </source>
</evidence>
<dbReference type="Proteomes" id="UP001055811">
    <property type="component" value="Linkage Group LG04"/>
</dbReference>
<keyword evidence="2" id="KW-1185">Reference proteome</keyword>
<dbReference type="EMBL" id="CM042012">
    <property type="protein sequence ID" value="KAI3753209.1"/>
    <property type="molecule type" value="Genomic_DNA"/>
</dbReference>
<reference evidence="1 2" key="2">
    <citation type="journal article" date="2022" name="Mol. Ecol. Resour.">
        <title>The genomes of chicory, endive, great burdock and yacon provide insights into Asteraceae paleo-polyploidization history and plant inulin production.</title>
        <authorList>
            <person name="Fan W."/>
            <person name="Wang S."/>
            <person name="Wang H."/>
            <person name="Wang A."/>
            <person name="Jiang F."/>
            <person name="Liu H."/>
            <person name="Zhao H."/>
            <person name="Xu D."/>
            <person name="Zhang Y."/>
        </authorList>
    </citation>
    <scope>NUCLEOTIDE SEQUENCE [LARGE SCALE GENOMIC DNA]</scope>
    <source>
        <strain evidence="2">cv. Punajuju</strain>
        <tissue evidence="1">Leaves</tissue>
    </source>
</reference>
<proteinExistence type="predicted"/>
<organism evidence="1 2">
    <name type="scientific">Cichorium intybus</name>
    <name type="common">Chicory</name>
    <dbReference type="NCBI Taxonomy" id="13427"/>
    <lineage>
        <taxon>Eukaryota</taxon>
        <taxon>Viridiplantae</taxon>
        <taxon>Streptophyta</taxon>
        <taxon>Embryophyta</taxon>
        <taxon>Tracheophyta</taxon>
        <taxon>Spermatophyta</taxon>
        <taxon>Magnoliopsida</taxon>
        <taxon>eudicotyledons</taxon>
        <taxon>Gunneridae</taxon>
        <taxon>Pentapetalae</taxon>
        <taxon>asterids</taxon>
        <taxon>campanulids</taxon>
        <taxon>Asterales</taxon>
        <taxon>Asteraceae</taxon>
        <taxon>Cichorioideae</taxon>
        <taxon>Cichorieae</taxon>
        <taxon>Cichoriinae</taxon>
        <taxon>Cichorium</taxon>
    </lineage>
</organism>
<protein>
    <submittedName>
        <fullName evidence="1">Uncharacterized protein</fullName>
    </submittedName>
</protein>
<accession>A0ACB9E2Q0</accession>